<protein>
    <submittedName>
        <fullName evidence="2">Uncharacterized protein</fullName>
    </submittedName>
</protein>
<organism evidence="2 3">
    <name type="scientific">Bugula neritina</name>
    <name type="common">Brown bryozoan</name>
    <name type="synonym">Sertularia neritina</name>
    <dbReference type="NCBI Taxonomy" id="10212"/>
    <lineage>
        <taxon>Eukaryota</taxon>
        <taxon>Metazoa</taxon>
        <taxon>Spiralia</taxon>
        <taxon>Lophotrochozoa</taxon>
        <taxon>Bryozoa</taxon>
        <taxon>Gymnolaemata</taxon>
        <taxon>Cheilostomatida</taxon>
        <taxon>Flustrina</taxon>
        <taxon>Buguloidea</taxon>
        <taxon>Bugulidae</taxon>
        <taxon>Bugula</taxon>
    </lineage>
</organism>
<accession>A0A7J7IZI1</accession>
<keyword evidence="3" id="KW-1185">Reference proteome</keyword>
<dbReference type="AlphaFoldDB" id="A0A7J7IZI1"/>
<feature type="transmembrane region" description="Helical" evidence="1">
    <location>
        <begin position="90"/>
        <end position="110"/>
    </location>
</feature>
<gene>
    <name evidence="2" type="ORF">EB796_022398</name>
</gene>
<dbReference type="EMBL" id="VXIV02003241">
    <property type="protein sequence ID" value="KAF6019309.1"/>
    <property type="molecule type" value="Genomic_DNA"/>
</dbReference>
<keyword evidence="1" id="KW-1133">Transmembrane helix</keyword>
<reference evidence="2" key="1">
    <citation type="submission" date="2020-06" db="EMBL/GenBank/DDBJ databases">
        <title>Draft genome of Bugula neritina, a colonial animal packing powerful symbionts and potential medicines.</title>
        <authorList>
            <person name="Rayko M."/>
        </authorList>
    </citation>
    <scope>NUCLEOTIDE SEQUENCE [LARGE SCALE GENOMIC DNA]</scope>
    <source>
        <strain evidence="2">Kwan_BN1</strain>
    </source>
</reference>
<sequence>MLLDLTNIWQKFEIHPGFQMSGLSVQPLSYPSLLSCLSVCLTTGCVNVNYYQQDERCEIGEVGPMSGNPKPKGREFNPLGNLVGTQAFKVVNITFISLWAFGGGLAYLYFKYRYPYSRLAKWAESEDSWFDDSQHKCNQAALERIREAKRIAEDPLYKYSTQQTADSSNKGN</sequence>
<evidence type="ECO:0000313" key="2">
    <source>
        <dbReference type="EMBL" id="KAF6019309.1"/>
    </source>
</evidence>
<evidence type="ECO:0000256" key="1">
    <source>
        <dbReference type="SAM" id="Phobius"/>
    </source>
</evidence>
<evidence type="ECO:0000313" key="3">
    <source>
        <dbReference type="Proteomes" id="UP000593567"/>
    </source>
</evidence>
<dbReference type="Proteomes" id="UP000593567">
    <property type="component" value="Unassembled WGS sequence"/>
</dbReference>
<keyword evidence="1" id="KW-0472">Membrane</keyword>
<name>A0A7J7IZI1_BUGNE</name>
<keyword evidence="1" id="KW-0812">Transmembrane</keyword>
<proteinExistence type="predicted"/>
<comment type="caution">
    <text evidence="2">The sequence shown here is derived from an EMBL/GenBank/DDBJ whole genome shotgun (WGS) entry which is preliminary data.</text>
</comment>